<dbReference type="KEGG" id="mxa:MXAN_0219"/>
<evidence type="ECO:0000256" key="1">
    <source>
        <dbReference type="SAM" id="MobiDB-lite"/>
    </source>
</evidence>
<organism evidence="2 3">
    <name type="scientific">Myxococcus xanthus (strain DK1622)</name>
    <dbReference type="NCBI Taxonomy" id="246197"/>
    <lineage>
        <taxon>Bacteria</taxon>
        <taxon>Pseudomonadati</taxon>
        <taxon>Myxococcota</taxon>
        <taxon>Myxococcia</taxon>
        <taxon>Myxococcales</taxon>
        <taxon>Cystobacterineae</taxon>
        <taxon>Myxococcaceae</taxon>
        <taxon>Myxococcus</taxon>
    </lineage>
</organism>
<evidence type="ECO:0000313" key="2">
    <source>
        <dbReference type="EMBL" id="ABF86577.1"/>
    </source>
</evidence>
<dbReference type="EnsemblBacteria" id="ABF86577">
    <property type="protein sequence ID" value="ABF86577"/>
    <property type="gene ID" value="MXAN_0219"/>
</dbReference>
<sequence>MGPVPGGCRVARARQGWSTASRGGQSAGHGKSRARRRSQSGRKAGSAPAHGAEVFMARWWLSEARRAARRSAGALALALAGVSLPAAAQSTPVPGLYYGEWNDEANRDEDAKPSQFSLINYFFTRVSVQNQVGDPAGLRGVSLGPIGMPAGSAVRAEPGLSAYFIEQRWIPVMEYSPHFVDGLASFRAQFEIDYMWGRSANALQQNEGGGFNADQVNIQTKNVNVALYPTRKPRELTLLVGTQPVYDNVYDPTRTPLSDITRTGYKMSFLGSDATGISIFSGYKGLAKLSLMPLGTAQADKGTRNDPRLKYIWLITGDYVYPVRPNTNVGLSLWFLNDQTKGDAYAFEGLVKSGPSSTGLNTFTGTARFDIARPTGNVFWAGANFNHNIDFRTGRFGASGFVMYNGGKYVSDDPERSALAELNISGLSANLELMYQWGRGPADMLTLEGMYTTGDDDLSDSRYTGAFTLNQYGLPGAVWFNHKMLILFPFTSTVNNYTGAVTDISNQGYGMRAAIATAAWDMVPNKLNLKLGVGTATSDATPVRWTPEVERGRYIGTEVNAELRYHIRYLMTAGLHAGYLFRGSFYDGSPTIRTNPFSVFTTFTWYAF</sequence>
<dbReference type="Proteomes" id="UP000002402">
    <property type="component" value="Chromosome"/>
</dbReference>
<proteinExistence type="predicted"/>
<dbReference type="TCDB" id="1.B.61.1.6">
    <property type="family name" value="the delta-proteobacterial porin (delta-porin) family"/>
</dbReference>
<dbReference type="OrthoDB" id="5377370at2"/>
<dbReference type="EMBL" id="CP000113">
    <property type="protein sequence ID" value="ABF86577.1"/>
    <property type="molecule type" value="Genomic_DNA"/>
</dbReference>
<name>Q1DFS2_MYXXD</name>
<dbReference type="AlphaFoldDB" id="Q1DFS2"/>
<accession>Q1DFS2</accession>
<feature type="region of interest" description="Disordered" evidence="1">
    <location>
        <begin position="12"/>
        <end position="49"/>
    </location>
</feature>
<dbReference type="HOGENOM" id="CLU_448939_0_0_7"/>
<protein>
    <recommendedName>
        <fullName evidence="4">Alginate export domain-containing protein</fullName>
    </recommendedName>
</protein>
<evidence type="ECO:0008006" key="4">
    <source>
        <dbReference type="Google" id="ProtNLM"/>
    </source>
</evidence>
<keyword evidence="3" id="KW-1185">Reference proteome</keyword>
<dbReference type="eggNOG" id="ENOG502ZBGT">
    <property type="taxonomic scope" value="Bacteria"/>
</dbReference>
<feature type="compositionally biased region" description="Basic residues" evidence="1">
    <location>
        <begin position="30"/>
        <end position="40"/>
    </location>
</feature>
<reference evidence="2 3" key="1">
    <citation type="journal article" date="2006" name="Proc. Natl. Acad. Sci. U.S.A.">
        <title>Evolution of sensory complexity recorded in a myxobacterial genome.</title>
        <authorList>
            <person name="Goldman B.S."/>
            <person name="Nierman W.C."/>
            <person name="Kaiser D."/>
            <person name="Slater S.C."/>
            <person name="Durkin A.S."/>
            <person name="Eisen J.A."/>
            <person name="Ronning C.M."/>
            <person name="Barbazuk W.B."/>
            <person name="Blanchard M."/>
            <person name="Field C."/>
            <person name="Halling C."/>
            <person name="Hinkle G."/>
            <person name="Iartchuk O."/>
            <person name="Kim H.S."/>
            <person name="Mackenzie C."/>
            <person name="Madupu R."/>
            <person name="Miller N."/>
            <person name="Shvartsbeyn A."/>
            <person name="Sullivan S.A."/>
            <person name="Vaudin M."/>
            <person name="Wiegand R."/>
            <person name="Kaplan H.B."/>
        </authorList>
    </citation>
    <scope>NUCLEOTIDE SEQUENCE [LARGE SCALE GENOMIC DNA]</scope>
    <source>
        <strain evidence="3">DK1622</strain>
    </source>
</reference>
<evidence type="ECO:0000313" key="3">
    <source>
        <dbReference type="Proteomes" id="UP000002402"/>
    </source>
</evidence>
<gene>
    <name evidence="2" type="ordered locus">MXAN_0219</name>
</gene>